<reference evidence="1 2" key="1">
    <citation type="journal article" date="2016" name="Nat. Commun.">
        <title>Thousands of microbial genomes shed light on interconnected biogeochemical processes in an aquifer system.</title>
        <authorList>
            <person name="Anantharaman K."/>
            <person name="Brown C.T."/>
            <person name="Hug L.A."/>
            <person name="Sharon I."/>
            <person name="Castelle C.J."/>
            <person name="Probst A.J."/>
            <person name="Thomas B.C."/>
            <person name="Singh A."/>
            <person name="Wilkins M.J."/>
            <person name="Karaoz U."/>
            <person name="Brodie E.L."/>
            <person name="Williams K.H."/>
            <person name="Hubbard S.S."/>
            <person name="Banfield J.F."/>
        </authorList>
    </citation>
    <scope>NUCLEOTIDE SEQUENCE [LARGE SCALE GENOMIC DNA]</scope>
</reference>
<dbReference type="EMBL" id="MFLA01000016">
    <property type="protein sequence ID" value="OGG59856.1"/>
    <property type="molecule type" value="Genomic_DNA"/>
</dbReference>
<gene>
    <name evidence="1" type="ORF">A2765_04700</name>
</gene>
<proteinExistence type="predicted"/>
<dbReference type="Proteomes" id="UP000176377">
    <property type="component" value="Unassembled WGS sequence"/>
</dbReference>
<protein>
    <submittedName>
        <fullName evidence="1">Uncharacterized protein</fullName>
    </submittedName>
</protein>
<organism evidence="1 2">
    <name type="scientific">Candidatus Kaiserbacteria bacterium RIFCSPHIGHO2_01_FULL_56_24</name>
    <dbReference type="NCBI Taxonomy" id="1798487"/>
    <lineage>
        <taxon>Bacteria</taxon>
        <taxon>Candidatus Kaiseribacteriota</taxon>
    </lineage>
</organism>
<accession>A0A1F6DEQ9</accession>
<comment type="caution">
    <text evidence="1">The sequence shown here is derived from an EMBL/GenBank/DDBJ whole genome shotgun (WGS) entry which is preliminary data.</text>
</comment>
<sequence length="111" mass="12900">MDVIFTDWIGRLKREGYAERADSDADLKDQKWYRIFGDGVVLEIYLGPTYTRIVTGEEGLHRPQFSFSRYIAIGDTKLPKTGYYVLPYDPMHMSKEEVEDRIFTNVTQAPV</sequence>
<evidence type="ECO:0000313" key="2">
    <source>
        <dbReference type="Proteomes" id="UP000176377"/>
    </source>
</evidence>
<dbReference type="AlphaFoldDB" id="A0A1F6DEQ9"/>
<name>A0A1F6DEQ9_9BACT</name>
<evidence type="ECO:0000313" key="1">
    <source>
        <dbReference type="EMBL" id="OGG59856.1"/>
    </source>
</evidence>